<gene>
    <name evidence="2" type="ORF">B6F84_07670</name>
</gene>
<proteinExistence type="predicted"/>
<keyword evidence="3" id="KW-1185">Reference proteome</keyword>
<reference evidence="2 3" key="1">
    <citation type="submission" date="2017-03" db="EMBL/GenBank/DDBJ databases">
        <title>Sulfur activation and transportation mechanism of thermophilic Archaea Acidianus manzaensis YN-25.</title>
        <authorList>
            <person name="Ma Y."/>
            <person name="Yang Y."/>
            <person name="Xia J."/>
        </authorList>
    </citation>
    <scope>NUCLEOTIDE SEQUENCE [LARGE SCALE GENOMIC DNA]</scope>
    <source>
        <strain evidence="2 3">YN-25</strain>
    </source>
</reference>
<dbReference type="STRING" id="282676.B6F84_07670"/>
<dbReference type="GO" id="GO:0019843">
    <property type="term" value="F:rRNA binding"/>
    <property type="evidence" value="ECO:0007669"/>
    <property type="project" value="InterPro"/>
</dbReference>
<dbReference type="AlphaFoldDB" id="A0A1W6K0A1"/>
<evidence type="ECO:0000313" key="2">
    <source>
        <dbReference type="EMBL" id="ARM75917.1"/>
    </source>
</evidence>
<dbReference type="SUPFAM" id="SSF52954">
    <property type="entry name" value="Class II aaRS ABD-related"/>
    <property type="match status" value="1"/>
</dbReference>
<dbReference type="KEGG" id="aman:B6F84_07670"/>
<dbReference type="Gene3D" id="3.40.50.10480">
    <property type="entry name" value="Probable brix-domain ribosomal biogenesis protein"/>
    <property type="match status" value="1"/>
</dbReference>
<protein>
    <recommendedName>
        <fullName evidence="1">Brix domain-containing protein</fullName>
    </recommendedName>
</protein>
<name>A0A1W6K0A1_9CREN</name>
<dbReference type="PROSITE" id="PS50833">
    <property type="entry name" value="BRIX"/>
    <property type="match status" value="1"/>
</dbReference>
<dbReference type="EMBL" id="CP020477">
    <property type="protein sequence ID" value="ARM75917.1"/>
    <property type="molecule type" value="Genomic_DNA"/>
</dbReference>
<evidence type="ECO:0000313" key="3">
    <source>
        <dbReference type="Proteomes" id="UP000193404"/>
    </source>
</evidence>
<organism evidence="2 3">
    <name type="scientific">Acidianus manzaensis</name>
    <dbReference type="NCBI Taxonomy" id="282676"/>
    <lineage>
        <taxon>Archaea</taxon>
        <taxon>Thermoproteota</taxon>
        <taxon>Thermoprotei</taxon>
        <taxon>Sulfolobales</taxon>
        <taxon>Sulfolobaceae</taxon>
        <taxon>Acidianus</taxon>
    </lineage>
</organism>
<dbReference type="GO" id="GO:0006364">
    <property type="term" value="P:rRNA processing"/>
    <property type="evidence" value="ECO:0007669"/>
    <property type="project" value="InterPro"/>
</dbReference>
<evidence type="ECO:0000259" key="1">
    <source>
        <dbReference type="PROSITE" id="PS50833"/>
    </source>
</evidence>
<feature type="domain" description="Brix" evidence="1">
    <location>
        <begin position="1"/>
        <end position="150"/>
    </location>
</feature>
<dbReference type="Proteomes" id="UP000193404">
    <property type="component" value="Chromosome"/>
</dbReference>
<dbReference type="InterPro" id="IPR007109">
    <property type="entry name" value="Brix"/>
</dbReference>
<accession>A0A1W6K0A1</accession>
<sequence>MNDLELIIPNSIKINRGKLSNDELFKISKSMMCKYLIIVDSLKGNPNKILVYDAQLDFLKYSLDLKGVSTLSDFKIKRKKIISKFCLGKVECKNIIQLFLDLNLISLTRCNSFINVIKKDDYCEVSFIDKFQKYVGPILRINDFNINQPR</sequence>